<dbReference type="InterPro" id="IPR002509">
    <property type="entry name" value="NODB_dom"/>
</dbReference>
<organism evidence="7 8">
    <name type="scientific">Magnetospirillum aberrantis SpK</name>
    <dbReference type="NCBI Taxonomy" id="908842"/>
    <lineage>
        <taxon>Bacteria</taxon>
        <taxon>Pseudomonadati</taxon>
        <taxon>Pseudomonadota</taxon>
        <taxon>Alphaproteobacteria</taxon>
        <taxon>Rhodospirillales</taxon>
        <taxon>Rhodospirillaceae</taxon>
        <taxon>Magnetospirillum</taxon>
    </lineage>
</organism>
<comment type="function">
    <text evidence="1">Is involved in generating a small heat-stable compound (Nod), an acylated oligomer of N-acetylglucosamine, that stimulates mitosis in various plant protoplasts.</text>
</comment>
<proteinExistence type="inferred from homology"/>
<dbReference type="AlphaFoldDB" id="A0A7C9QUH5"/>
<evidence type="ECO:0000313" key="8">
    <source>
        <dbReference type="Proteomes" id="UP000480684"/>
    </source>
</evidence>
<dbReference type="GO" id="GO:0005975">
    <property type="term" value="P:carbohydrate metabolic process"/>
    <property type="evidence" value="ECO:0007669"/>
    <property type="project" value="InterPro"/>
</dbReference>
<dbReference type="GO" id="GO:0016810">
    <property type="term" value="F:hydrolase activity, acting on carbon-nitrogen (but not peptide) bonds"/>
    <property type="evidence" value="ECO:0007669"/>
    <property type="project" value="InterPro"/>
</dbReference>
<keyword evidence="8" id="KW-1185">Reference proteome</keyword>
<dbReference type="SUPFAM" id="SSF88713">
    <property type="entry name" value="Glycoside hydrolase/deacetylase"/>
    <property type="match status" value="1"/>
</dbReference>
<dbReference type="EMBL" id="JAAIYP010000038">
    <property type="protein sequence ID" value="NFV80940.1"/>
    <property type="molecule type" value="Genomic_DNA"/>
</dbReference>
<evidence type="ECO:0000256" key="3">
    <source>
        <dbReference type="ARBA" id="ARBA00020071"/>
    </source>
</evidence>
<dbReference type="Gene3D" id="3.20.20.370">
    <property type="entry name" value="Glycoside hydrolase/deacetylase"/>
    <property type="match status" value="1"/>
</dbReference>
<dbReference type="InterPro" id="IPR050248">
    <property type="entry name" value="Polysacc_deacetylase_ArnD"/>
</dbReference>
<evidence type="ECO:0000256" key="5">
    <source>
        <dbReference type="SAM" id="SignalP"/>
    </source>
</evidence>
<evidence type="ECO:0000256" key="1">
    <source>
        <dbReference type="ARBA" id="ARBA00003236"/>
    </source>
</evidence>
<dbReference type="PANTHER" id="PTHR10587:SF134">
    <property type="entry name" value="SECRETED PROTEIN"/>
    <property type="match status" value="1"/>
</dbReference>
<dbReference type="InterPro" id="IPR011330">
    <property type="entry name" value="Glyco_hydro/deAcase_b/a-brl"/>
</dbReference>
<comment type="caution">
    <text evidence="7">The sequence shown here is derived from an EMBL/GenBank/DDBJ whole genome shotgun (WGS) entry which is preliminary data.</text>
</comment>
<comment type="similarity">
    <text evidence="2">Belongs to the polysaccharide deacetylase family.</text>
</comment>
<evidence type="ECO:0000259" key="6">
    <source>
        <dbReference type="PROSITE" id="PS51677"/>
    </source>
</evidence>
<protein>
    <recommendedName>
        <fullName evidence="3">Chitooligosaccharide deacetylase</fullName>
    </recommendedName>
    <alternativeName>
        <fullName evidence="4">Nodulation protein B</fullName>
    </alternativeName>
</protein>
<name>A0A7C9QUH5_9PROT</name>
<dbReference type="PANTHER" id="PTHR10587">
    <property type="entry name" value="GLYCOSYL TRANSFERASE-RELATED"/>
    <property type="match status" value="1"/>
</dbReference>
<feature type="domain" description="NodB homology" evidence="6">
    <location>
        <begin position="30"/>
        <end position="216"/>
    </location>
</feature>
<accession>A0A7C9QUH5</accession>
<gene>
    <name evidence="7" type="ORF">G4223_12540</name>
</gene>
<dbReference type="Proteomes" id="UP000480684">
    <property type="component" value="Unassembled WGS sequence"/>
</dbReference>
<feature type="chain" id="PRO_5028901452" description="Chitooligosaccharide deacetylase" evidence="5">
    <location>
        <begin position="20"/>
        <end position="223"/>
    </location>
</feature>
<evidence type="ECO:0000313" key="7">
    <source>
        <dbReference type="EMBL" id="NFV80940.1"/>
    </source>
</evidence>
<evidence type="ECO:0000256" key="4">
    <source>
        <dbReference type="ARBA" id="ARBA00032976"/>
    </source>
</evidence>
<reference evidence="7 8" key="1">
    <citation type="submission" date="2020-02" db="EMBL/GenBank/DDBJ databases">
        <authorList>
            <person name="Dziuba M."/>
            <person name="Kuznetsov B."/>
            <person name="Mardanov A."/>
            <person name="Ravin N."/>
            <person name="Grouzdev D."/>
        </authorList>
    </citation>
    <scope>NUCLEOTIDE SEQUENCE [LARGE SCALE GENOMIC DNA]</scope>
    <source>
        <strain evidence="7 8">SpK</strain>
    </source>
</reference>
<dbReference type="RefSeq" id="WP_163680053.1">
    <property type="nucleotide sequence ID" value="NZ_JAAIYP010000038.1"/>
</dbReference>
<dbReference type="PROSITE" id="PS51677">
    <property type="entry name" value="NODB"/>
    <property type="match status" value="1"/>
</dbReference>
<keyword evidence="5" id="KW-0732">Signal</keyword>
<dbReference type="Pfam" id="PF01522">
    <property type="entry name" value="Polysacc_deac_1"/>
    <property type="match status" value="1"/>
</dbReference>
<sequence length="223" mass="24684">MVRPLFLVAALLFTVPVRAEVVERLPTGDKVVALTFDACEAKGQPATFDRPLLNYLEAEKLPFTVFATGLFAERNAADLARLVKTGLVEVENHSHDHPQHMQRLSPEAQRAEIDRADAAILAATGTRPRFFRFPAGNYDAAALALVESSGHKVVHWRWPSGDPAKGLAPDHLRDWVLAKVRPGDVLIFHINGRAPATHVALPEIVRELRRRGYGFVRLDQAVP</sequence>
<evidence type="ECO:0000256" key="2">
    <source>
        <dbReference type="ARBA" id="ARBA00010973"/>
    </source>
</evidence>
<feature type="signal peptide" evidence="5">
    <location>
        <begin position="1"/>
        <end position="19"/>
    </location>
</feature>